<evidence type="ECO:0000259" key="14">
    <source>
        <dbReference type="Pfam" id="PF01467"/>
    </source>
</evidence>
<accession>A0A4Z2B220</accession>
<dbReference type="GO" id="GO:0004105">
    <property type="term" value="F:choline-phosphate cytidylyltransferase activity"/>
    <property type="evidence" value="ECO:0007669"/>
    <property type="project" value="UniProtKB-EC"/>
</dbReference>
<dbReference type="PANTHER" id="PTHR10739">
    <property type="entry name" value="CYTIDYLYLTRANSFERASE"/>
    <property type="match status" value="1"/>
</dbReference>
<keyword evidence="16" id="KW-1185">Reference proteome</keyword>
<keyword evidence="7" id="KW-0594">Phospholipid biosynthesis</keyword>
<evidence type="ECO:0000256" key="6">
    <source>
        <dbReference type="ARBA" id="ARBA00023098"/>
    </source>
</evidence>
<keyword evidence="8" id="KW-1208">Phospholipid metabolism</keyword>
<feature type="compositionally biased region" description="Basic and acidic residues" evidence="13">
    <location>
        <begin position="1"/>
        <end position="33"/>
    </location>
</feature>
<protein>
    <recommendedName>
        <fullName evidence="11">choline-phosphate cytidylyltransferase</fullName>
        <ecNumber evidence="11">2.7.7.15</ecNumber>
    </recommendedName>
</protein>
<evidence type="ECO:0000256" key="3">
    <source>
        <dbReference type="ARBA" id="ARBA00022516"/>
    </source>
</evidence>
<proteinExistence type="inferred from homology"/>
<keyword evidence="6" id="KW-0443">Lipid metabolism</keyword>
<dbReference type="Gene3D" id="3.40.50.620">
    <property type="entry name" value="HUPs"/>
    <property type="match status" value="1"/>
</dbReference>
<dbReference type="UniPathway" id="UPA00753">
    <property type="reaction ID" value="UER00739"/>
</dbReference>
<dbReference type="InterPro" id="IPR004821">
    <property type="entry name" value="Cyt_trans-like"/>
</dbReference>
<dbReference type="SUPFAM" id="SSF52374">
    <property type="entry name" value="Nucleotidylyl transferase"/>
    <property type="match status" value="1"/>
</dbReference>
<evidence type="ECO:0000256" key="1">
    <source>
        <dbReference type="ARBA" id="ARBA00005189"/>
    </source>
</evidence>
<evidence type="ECO:0000256" key="13">
    <source>
        <dbReference type="SAM" id="MobiDB-lite"/>
    </source>
</evidence>
<comment type="caution">
    <text evidence="15">The sequence shown here is derived from an EMBL/GenBank/DDBJ whole genome shotgun (WGS) entry which is preliminary data.</text>
</comment>
<evidence type="ECO:0000313" key="16">
    <source>
        <dbReference type="Proteomes" id="UP000516260"/>
    </source>
</evidence>
<evidence type="ECO:0000256" key="12">
    <source>
        <dbReference type="ARBA" id="ARBA00048285"/>
    </source>
</evidence>
<comment type="pathway">
    <text evidence="1">Lipid metabolism.</text>
</comment>
<dbReference type="NCBIfam" id="TIGR00125">
    <property type="entry name" value="cyt_tran_rel"/>
    <property type="match status" value="1"/>
</dbReference>
<comment type="catalytic activity">
    <reaction evidence="12">
        <text>phosphocholine + CTP + H(+) = CDP-choline + diphosphate</text>
        <dbReference type="Rhea" id="RHEA:18997"/>
        <dbReference type="ChEBI" id="CHEBI:15378"/>
        <dbReference type="ChEBI" id="CHEBI:33019"/>
        <dbReference type="ChEBI" id="CHEBI:37563"/>
        <dbReference type="ChEBI" id="CHEBI:58779"/>
        <dbReference type="ChEBI" id="CHEBI:295975"/>
        <dbReference type="EC" id="2.7.7.15"/>
    </reaction>
    <physiologicalReaction direction="left-to-right" evidence="12">
        <dbReference type="Rhea" id="RHEA:18998"/>
    </physiologicalReaction>
</comment>
<dbReference type="InterPro" id="IPR041723">
    <property type="entry name" value="CCT"/>
</dbReference>
<dbReference type="Pfam" id="PF01467">
    <property type="entry name" value="CTP_transf_like"/>
    <property type="match status" value="1"/>
</dbReference>
<evidence type="ECO:0000256" key="10">
    <source>
        <dbReference type="ARBA" id="ARBA00025706"/>
    </source>
</evidence>
<organism evidence="15 16">
    <name type="scientific">Takifugu bimaculatus</name>
    <dbReference type="NCBI Taxonomy" id="433685"/>
    <lineage>
        <taxon>Eukaryota</taxon>
        <taxon>Metazoa</taxon>
        <taxon>Chordata</taxon>
        <taxon>Craniata</taxon>
        <taxon>Vertebrata</taxon>
        <taxon>Euteleostomi</taxon>
        <taxon>Actinopterygii</taxon>
        <taxon>Neopterygii</taxon>
        <taxon>Teleostei</taxon>
        <taxon>Neoteleostei</taxon>
        <taxon>Acanthomorphata</taxon>
        <taxon>Eupercaria</taxon>
        <taxon>Tetraodontiformes</taxon>
        <taxon>Tetradontoidea</taxon>
        <taxon>Tetraodontidae</taxon>
        <taxon>Takifugu</taxon>
    </lineage>
</organism>
<feature type="compositionally biased region" description="Polar residues" evidence="13">
    <location>
        <begin position="50"/>
        <end position="60"/>
    </location>
</feature>
<keyword evidence="3" id="KW-0444">Lipid biosynthesis</keyword>
<keyword evidence="5" id="KW-0548">Nucleotidyltransferase</keyword>
<dbReference type="AlphaFoldDB" id="A0A4Z2B220"/>
<feature type="region of interest" description="Disordered" evidence="13">
    <location>
        <begin position="561"/>
        <end position="625"/>
    </location>
</feature>
<comment type="function">
    <text evidence="9">Catalyzes the key rate-limiting step in the CDP-choline pathway for phosphatidylcholine biosynthesis.</text>
</comment>
<dbReference type="FunFam" id="3.40.50.620:FF:000016">
    <property type="entry name" value="Putative choline-phosphate cytidylyltransferase B"/>
    <property type="match status" value="1"/>
</dbReference>
<evidence type="ECO:0000256" key="11">
    <source>
        <dbReference type="ARBA" id="ARBA00026101"/>
    </source>
</evidence>
<dbReference type="EMBL" id="SWLE01000022">
    <property type="protein sequence ID" value="TNM84920.1"/>
    <property type="molecule type" value="Genomic_DNA"/>
</dbReference>
<feature type="compositionally biased region" description="Basic and acidic residues" evidence="13">
    <location>
        <begin position="165"/>
        <end position="200"/>
    </location>
</feature>
<evidence type="ECO:0000256" key="8">
    <source>
        <dbReference type="ARBA" id="ARBA00023264"/>
    </source>
</evidence>
<evidence type="ECO:0000256" key="4">
    <source>
        <dbReference type="ARBA" id="ARBA00022679"/>
    </source>
</evidence>
<comment type="similarity">
    <text evidence="2">Belongs to the cytidylyltransferase family.</text>
</comment>
<evidence type="ECO:0000256" key="7">
    <source>
        <dbReference type="ARBA" id="ARBA00023209"/>
    </source>
</evidence>
<feature type="compositionally biased region" description="Low complexity" evidence="13">
    <location>
        <begin position="561"/>
        <end position="575"/>
    </location>
</feature>
<reference evidence="15 16" key="1">
    <citation type="submission" date="2019-04" db="EMBL/GenBank/DDBJ databases">
        <title>The sequence and de novo assembly of Takifugu bimaculatus genome using PacBio and Hi-C technologies.</title>
        <authorList>
            <person name="Xu P."/>
            <person name="Liu B."/>
            <person name="Zhou Z."/>
        </authorList>
    </citation>
    <scope>NUCLEOTIDE SEQUENCE [LARGE SCALE GENOMIC DNA]</scope>
    <source>
        <strain evidence="15">TB-2018</strain>
        <tissue evidence="15">Muscle</tissue>
    </source>
</reference>
<evidence type="ECO:0000313" key="15">
    <source>
        <dbReference type="EMBL" id="TNM84920.1"/>
    </source>
</evidence>
<dbReference type="Proteomes" id="UP000516260">
    <property type="component" value="Chromosome 9"/>
</dbReference>
<evidence type="ECO:0000256" key="5">
    <source>
        <dbReference type="ARBA" id="ARBA00022695"/>
    </source>
</evidence>
<feature type="compositionally biased region" description="Polar residues" evidence="13">
    <location>
        <begin position="239"/>
        <end position="249"/>
    </location>
</feature>
<feature type="region of interest" description="Disordered" evidence="13">
    <location>
        <begin position="159"/>
        <end position="249"/>
    </location>
</feature>
<dbReference type="CDD" id="cd02174">
    <property type="entry name" value="CCT"/>
    <property type="match status" value="1"/>
</dbReference>
<sequence length="625" mass="70686">MEYRWSSDQDSRRQRGPGERQGSRSHSRERAQDVSHLPPLRSPSWKRGPSPSSYHQNPQETGPRKRLRSDIRIPDAPQDYGNPKNHRPQPLNVARPFGGRPLSFRDKSFLLKSRQVRTESLMKLKLPPYIKPRLGLGDPVPRGDVSSVLELRKRRFQSDFPLTKLEPRGKPEQSTSKEDSSTKSSSRDSDSSKEQVESHRALNKHRYGDVCATALPTSEANIQEKSKHRVQIPQHESRTSAPAIQQRTQSPALVTGELPALSTVTMEEEQVNQPNEHSDVTSGEVTVPKGVQTQSFSSLLPKALSAILNPASRVTSDPQPAHRPVRVYADGIFDLFHSGHARALMQAKNLFPNTYLIVGVCSDELTHKFKGYTVMTEDERYEALRHCRYVDEVLRDAPWTLTAEFLKKHKIDFVAHDDIPYTSGGSEDVYKHIKEAGMFVATARTEGISTSDVITRIVRDYDIYVRRNLQRGYTAQELNVGFIKEKKYRLQDQVDKMKETVRTVEEKSKHFVYRVEEKSQDLIHKWEEKSREFIGNFLELFGPDGAWHAIQERSGRMLQALSPYSSPRGSPSSSPTRRRSASPDSSPASTSASPSSLSPPSSPPSPRKSLRSSSRSTSEYSRRVQ</sequence>
<evidence type="ECO:0000256" key="2">
    <source>
        <dbReference type="ARBA" id="ARBA00010101"/>
    </source>
</evidence>
<dbReference type="InterPro" id="IPR045049">
    <property type="entry name" value="Pcy1-like"/>
</dbReference>
<feature type="domain" description="Cytidyltransferase-like" evidence="14">
    <location>
        <begin position="328"/>
        <end position="456"/>
    </location>
</feature>
<dbReference type="PANTHER" id="PTHR10739:SF27">
    <property type="entry name" value="CHOLINE-PHOSPHATE CYTIDYLYLTRANSFERASE"/>
    <property type="match status" value="1"/>
</dbReference>
<keyword evidence="4" id="KW-0808">Transferase</keyword>
<name>A0A4Z2B220_9TELE</name>
<dbReference type="EC" id="2.7.7.15" evidence="11"/>
<gene>
    <name evidence="15" type="ORF">fugu_009098</name>
</gene>
<feature type="compositionally biased region" description="Low complexity" evidence="13">
    <location>
        <begin position="582"/>
        <end position="599"/>
    </location>
</feature>
<evidence type="ECO:0000256" key="9">
    <source>
        <dbReference type="ARBA" id="ARBA00025501"/>
    </source>
</evidence>
<comment type="pathway">
    <text evidence="10">Phospholipid metabolism; phosphatidylcholine biosynthesis; phosphatidylcholine from phosphocholine: step 1/2.</text>
</comment>
<dbReference type="InterPro" id="IPR014729">
    <property type="entry name" value="Rossmann-like_a/b/a_fold"/>
</dbReference>
<feature type="region of interest" description="Disordered" evidence="13">
    <location>
        <begin position="1"/>
        <end position="102"/>
    </location>
</feature>
<dbReference type="GO" id="GO:0031210">
    <property type="term" value="F:phosphatidylcholine binding"/>
    <property type="evidence" value="ECO:0007669"/>
    <property type="project" value="TreeGrafter"/>
</dbReference>